<feature type="compositionally biased region" description="Polar residues" evidence="2">
    <location>
        <begin position="96"/>
        <end position="108"/>
    </location>
</feature>
<feature type="compositionally biased region" description="Polar residues" evidence="2">
    <location>
        <begin position="199"/>
        <end position="213"/>
    </location>
</feature>
<feature type="region of interest" description="Disordered" evidence="2">
    <location>
        <begin position="89"/>
        <end position="258"/>
    </location>
</feature>
<gene>
    <name evidence="3" type="ORF">CYCCA115_LOCUS14867</name>
</gene>
<comment type="caution">
    <text evidence="3">The sequence shown here is derived from an EMBL/GenBank/DDBJ whole genome shotgun (WGS) entry which is preliminary data.</text>
</comment>
<feature type="region of interest" description="Disordered" evidence="2">
    <location>
        <begin position="294"/>
        <end position="337"/>
    </location>
</feature>
<feature type="compositionally biased region" description="Acidic residues" evidence="2">
    <location>
        <begin position="41"/>
        <end position="53"/>
    </location>
</feature>
<proteinExistence type="predicted"/>
<feature type="compositionally biased region" description="Low complexity" evidence="2">
    <location>
        <begin position="180"/>
        <end position="198"/>
    </location>
</feature>
<protein>
    <submittedName>
        <fullName evidence="3">Uncharacterized protein</fullName>
    </submittedName>
</protein>
<organism evidence="3 4">
    <name type="scientific">Cylindrotheca closterium</name>
    <dbReference type="NCBI Taxonomy" id="2856"/>
    <lineage>
        <taxon>Eukaryota</taxon>
        <taxon>Sar</taxon>
        <taxon>Stramenopiles</taxon>
        <taxon>Ochrophyta</taxon>
        <taxon>Bacillariophyta</taxon>
        <taxon>Bacillariophyceae</taxon>
        <taxon>Bacillariophycidae</taxon>
        <taxon>Bacillariales</taxon>
        <taxon>Bacillariaceae</taxon>
        <taxon>Cylindrotheca</taxon>
    </lineage>
</organism>
<feature type="compositionally biased region" description="Polar residues" evidence="2">
    <location>
        <begin position="151"/>
        <end position="170"/>
    </location>
</feature>
<feature type="compositionally biased region" description="Low complexity" evidence="2">
    <location>
        <begin position="125"/>
        <end position="150"/>
    </location>
</feature>
<dbReference type="EMBL" id="CAKOGP040001865">
    <property type="protein sequence ID" value="CAJ1954272.1"/>
    <property type="molecule type" value="Genomic_DNA"/>
</dbReference>
<reference evidence="3" key="1">
    <citation type="submission" date="2023-08" db="EMBL/GenBank/DDBJ databases">
        <authorList>
            <person name="Audoor S."/>
            <person name="Bilcke G."/>
        </authorList>
    </citation>
    <scope>NUCLEOTIDE SEQUENCE</scope>
</reference>
<feature type="coiled-coil region" evidence="1">
    <location>
        <begin position="258"/>
        <end position="292"/>
    </location>
</feature>
<feature type="compositionally biased region" description="Polar residues" evidence="2">
    <location>
        <begin position="224"/>
        <end position="236"/>
    </location>
</feature>
<sequence length="337" mass="36808">MTLDDSKIIATPVAQKRRNETGSGDNGDDNSVCQQLPTHENEDEQEQEQEQEQDDSHNFVTPSPRPRVPGFAYSRVWLDKHPHRDEIESLLELSSTSKKNGDNNTSTPKAIFEQSPKKPPGGGSKNITSSSSGGSGSSSSMGRTRTGVSSQLQATMQEQESSLINYSTPLSKAKLPFARSAASSSSSTTTAAAASPTAVETTDYASEQSQNEMMMQDVMDDGASTKTTNNEDGTPNSHSHRTTTIIHRTDNSNSNNPKQHYLQTIATLQQIRDQLQQETAKAKLELACAKQQLQHAPMNLSSSSSPPGEQQEKQPTFDSPNDLEEVDRDGREHQMKE</sequence>
<accession>A0AAD2FVD8</accession>
<evidence type="ECO:0000256" key="2">
    <source>
        <dbReference type="SAM" id="MobiDB-lite"/>
    </source>
</evidence>
<name>A0AAD2FVD8_9STRA</name>
<evidence type="ECO:0000313" key="3">
    <source>
        <dbReference type="EMBL" id="CAJ1954272.1"/>
    </source>
</evidence>
<keyword evidence="1" id="KW-0175">Coiled coil</keyword>
<feature type="region of interest" description="Disordered" evidence="2">
    <location>
        <begin position="1"/>
        <end position="70"/>
    </location>
</feature>
<feature type="compositionally biased region" description="Polar residues" evidence="2">
    <location>
        <begin position="29"/>
        <end position="38"/>
    </location>
</feature>
<keyword evidence="4" id="KW-1185">Reference proteome</keyword>
<evidence type="ECO:0000256" key="1">
    <source>
        <dbReference type="SAM" id="Coils"/>
    </source>
</evidence>
<dbReference type="Proteomes" id="UP001295423">
    <property type="component" value="Unassembled WGS sequence"/>
</dbReference>
<feature type="compositionally biased region" description="Basic and acidic residues" evidence="2">
    <location>
        <begin position="328"/>
        <end position="337"/>
    </location>
</feature>
<dbReference type="AlphaFoldDB" id="A0AAD2FVD8"/>
<evidence type="ECO:0000313" key="4">
    <source>
        <dbReference type="Proteomes" id="UP001295423"/>
    </source>
</evidence>